<keyword evidence="4" id="KW-1185">Reference proteome</keyword>
<keyword evidence="2" id="KW-0472">Membrane</keyword>
<evidence type="ECO:0000313" key="4">
    <source>
        <dbReference type="Proteomes" id="UP000055048"/>
    </source>
</evidence>
<keyword evidence="2" id="KW-0812">Transmembrane</keyword>
<organism evidence="3 4">
    <name type="scientific">Trichinella murrelli</name>
    <dbReference type="NCBI Taxonomy" id="144512"/>
    <lineage>
        <taxon>Eukaryota</taxon>
        <taxon>Metazoa</taxon>
        <taxon>Ecdysozoa</taxon>
        <taxon>Nematoda</taxon>
        <taxon>Enoplea</taxon>
        <taxon>Dorylaimia</taxon>
        <taxon>Trichinellida</taxon>
        <taxon>Trichinellidae</taxon>
        <taxon>Trichinella</taxon>
    </lineage>
</organism>
<reference evidence="3 4" key="1">
    <citation type="submission" date="2015-01" db="EMBL/GenBank/DDBJ databases">
        <title>Evolution of Trichinella species and genotypes.</title>
        <authorList>
            <person name="Korhonen P.K."/>
            <person name="Edoardo P."/>
            <person name="Giuseppe L.R."/>
            <person name="Gasser R.B."/>
        </authorList>
    </citation>
    <scope>NUCLEOTIDE SEQUENCE [LARGE SCALE GENOMIC DNA]</scope>
    <source>
        <strain evidence="3">ISS417</strain>
    </source>
</reference>
<dbReference type="Proteomes" id="UP000055048">
    <property type="component" value="Unassembled WGS sequence"/>
</dbReference>
<dbReference type="EMBL" id="JYDJ01000156">
    <property type="protein sequence ID" value="KRX41987.1"/>
    <property type="molecule type" value="Genomic_DNA"/>
</dbReference>
<keyword evidence="2" id="KW-1133">Transmembrane helix</keyword>
<gene>
    <name evidence="3" type="ORF">T05_936</name>
</gene>
<proteinExistence type="predicted"/>
<dbReference type="AlphaFoldDB" id="A0A0V0TU39"/>
<sequence>MSSSSLASNSSFARSSSVSLSSSDMSASGLRKGWSHLGSILFPFGPTVHLLVVVLAILLVHNLAVLLDPAKSLSLEG</sequence>
<comment type="caution">
    <text evidence="3">The sequence shown here is derived from an EMBL/GenBank/DDBJ whole genome shotgun (WGS) entry which is preliminary data.</text>
</comment>
<feature type="transmembrane region" description="Helical" evidence="2">
    <location>
        <begin position="48"/>
        <end position="67"/>
    </location>
</feature>
<protein>
    <submittedName>
        <fullName evidence="3">Uncharacterized protein</fullName>
    </submittedName>
</protein>
<feature type="region of interest" description="Disordered" evidence="1">
    <location>
        <begin position="1"/>
        <end position="29"/>
    </location>
</feature>
<evidence type="ECO:0000256" key="1">
    <source>
        <dbReference type="SAM" id="MobiDB-lite"/>
    </source>
</evidence>
<evidence type="ECO:0000313" key="3">
    <source>
        <dbReference type="EMBL" id="KRX41987.1"/>
    </source>
</evidence>
<name>A0A0V0TU39_9BILA</name>
<accession>A0A0V0TU39</accession>
<evidence type="ECO:0000256" key="2">
    <source>
        <dbReference type="SAM" id="Phobius"/>
    </source>
</evidence>